<name>A0A0R3TMD9_RODNA</name>
<proteinExistence type="predicted"/>
<protein>
    <submittedName>
        <fullName evidence="1">Uncharacterized protein</fullName>
    </submittedName>
</protein>
<sequence length="75" mass="7934">MSLVELVKLCLRSNIILRRLTGIPETASERRRTEGVDSSDIPFSCCEASVEAHIWTTSDATTSAHSGGKASGIGG</sequence>
<dbReference type="WBParaSite" id="HNAJ_0000847601-mRNA-1">
    <property type="protein sequence ID" value="HNAJ_0000847601-mRNA-1"/>
    <property type="gene ID" value="HNAJ_0000847601"/>
</dbReference>
<accession>A0A0R3TMD9</accession>
<dbReference type="AlphaFoldDB" id="A0A0R3TMD9"/>
<evidence type="ECO:0000313" key="1">
    <source>
        <dbReference type="WBParaSite" id="HNAJ_0000847601-mRNA-1"/>
    </source>
</evidence>
<organism evidence="1">
    <name type="scientific">Rodentolepis nana</name>
    <name type="common">Dwarf tapeworm</name>
    <name type="synonym">Hymenolepis nana</name>
    <dbReference type="NCBI Taxonomy" id="102285"/>
    <lineage>
        <taxon>Eukaryota</taxon>
        <taxon>Metazoa</taxon>
        <taxon>Spiralia</taxon>
        <taxon>Lophotrochozoa</taxon>
        <taxon>Platyhelminthes</taxon>
        <taxon>Cestoda</taxon>
        <taxon>Eucestoda</taxon>
        <taxon>Cyclophyllidea</taxon>
        <taxon>Hymenolepididae</taxon>
        <taxon>Rodentolepis</taxon>
    </lineage>
</organism>
<reference evidence="1" key="1">
    <citation type="submission" date="2017-02" db="UniProtKB">
        <authorList>
            <consortium name="WormBaseParasite"/>
        </authorList>
    </citation>
    <scope>IDENTIFICATION</scope>
</reference>